<feature type="region of interest" description="Disordered" evidence="13">
    <location>
        <begin position="295"/>
        <end position="324"/>
    </location>
</feature>
<feature type="region of interest" description="Disordered" evidence="13">
    <location>
        <begin position="121"/>
        <end position="184"/>
    </location>
</feature>
<reference evidence="14" key="1">
    <citation type="submission" date="2021-06" db="EMBL/GenBank/DDBJ databases">
        <authorList>
            <consortium name="Wellcome Sanger Institute Data Sharing"/>
        </authorList>
    </citation>
    <scope>NUCLEOTIDE SEQUENCE [LARGE SCALE GENOMIC DNA]</scope>
</reference>
<comment type="subcellular location">
    <subcellularLocation>
        <location evidence="1">Nucleus</location>
    </subcellularLocation>
</comment>
<dbReference type="GeneID" id="114648012"/>
<evidence type="ECO:0000256" key="11">
    <source>
        <dbReference type="ARBA" id="ARBA00080928"/>
    </source>
</evidence>
<dbReference type="CTD" id="2976"/>
<keyword evidence="15" id="KW-1185">Reference proteome</keyword>
<evidence type="ECO:0000256" key="12">
    <source>
        <dbReference type="PROSITE-ProRule" id="PRU00221"/>
    </source>
</evidence>
<proteinExistence type="predicted"/>
<evidence type="ECO:0000256" key="7">
    <source>
        <dbReference type="ARBA" id="ARBA00053668"/>
    </source>
</evidence>
<dbReference type="SUPFAM" id="SSF50978">
    <property type="entry name" value="WD40 repeat-like"/>
    <property type="match status" value="1"/>
</dbReference>
<protein>
    <recommendedName>
        <fullName evidence="9">General transcription factor 3C polypeptide 2</fullName>
    </recommendedName>
    <alternativeName>
        <fullName evidence="10">TF3C-beta</fullName>
    </alternativeName>
    <alternativeName>
        <fullName evidence="11">Transcription factor IIIC subunit beta</fullName>
    </alternativeName>
</protein>
<keyword evidence="3 12" id="KW-0853">WD repeat</keyword>
<dbReference type="AlphaFoldDB" id="A0A8C4X6T6"/>
<keyword evidence="5" id="KW-0804">Transcription</keyword>
<feature type="repeat" description="WD" evidence="12">
    <location>
        <begin position="661"/>
        <end position="696"/>
    </location>
</feature>
<evidence type="ECO:0000256" key="5">
    <source>
        <dbReference type="ARBA" id="ARBA00023163"/>
    </source>
</evidence>
<dbReference type="InterPro" id="IPR052416">
    <property type="entry name" value="GTF3C_component"/>
</dbReference>
<dbReference type="Proteomes" id="UP000694620">
    <property type="component" value="Chromosome 3"/>
</dbReference>
<dbReference type="GO" id="GO:0005634">
    <property type="term" value="C:nucleus"/>
    <property type="evidence" value="ECO:0007669"/>
    <property type="project" value="UniProtKB-SubCell"/>
</dbReference>
<gene>
    <name evidence="14" type="primary">GTF3C2</name>
    <name evidence="14" type="synonym">gtf3c2</name>
</gene>
<dbReference type="PANTHER" id="PTHR15052">
    <property type="entry name" value="RNA POLYMERASE III TRANSCRIPTION INITIATION FACTOR COMPLEX SUBUNIT"/>
    <property type="match status" value="1"/>
</dbReference>
<dbReference type="InterPro" id="IPR019775">
    <property type="entry name" value="WD40_repeat_CS"/>
</dbReference>
<dbReference type="FunFam" id="2.130.10.10:FF:000311">
    <property type="entry name" value="general transcription factor 3C polypeptide 2"/>
    <property type="match status" value="1"/>
</dbReference>
<feature type="compositionally biased region" description="Basic and acidic residues" evidence="13">
    <location>
        <begin position="1"/>
        <end position="10"/>
    </location>
</feature>
<feature type="compositionally biased region" description="Basic residues" evidence="13">
    <location>
        <begin position="140"/>
        <end position="154"/>
    </location>
</feature>
<dbReference type="GO" id="GO:0000127">
    <property type="term" value="C:transcription factor TFIIIC complex"/>
    <property type="evidence" value="ECO:0007669"/>
    <property type="project" value="TreeGrafter"/>
</dbReference>
<comment type="subunit">
    <text evidence="8">Part of the TFIIIC subcomplex TFIIIC2, consisting of six subunits, GTF3C1, GTF3C2, GTF3C3, GTF3C4, GTF3C5 and GTF3C6.</text>
</comment>
<sequence>MAANDEKKQELEEEAMGLPSNLDFGKTVKQKSDLSNSSKVAQSKCSSEIEQGSVLKPSDQIKNGLEEFRPENLAGGECGQHEEANTNTVLVELSEGTTPCHKTNECKSNCHLEENQLELSKNCTLSETSLPTTPSSTGKSRSRKNPVPKKHHKSPGPTEIKPEQSIENGEIQMPPAKVYKKRGRKSKAELLALQLEQGLSVTPEPAKKLLEGHNSANDVAAIERPKRRAAKAALQYLRSLAEELGVDSQPTAVVPEVSKSIASSSNVESETSLKRKRAIKKHLEDDVTDDADFVLPDAVSDNEKEEEDTDEEYDFQDSDSGPEERCYKVKGSATKLKLKGTAANGLPNNLMGPVWNCFNMTKEFREQHFASWVFPEWIPSMKNWKFLTDMEAVKYLPKEKLSPPFMVKREGLDDDTSIHRINRFQSMSPHHERWDFAFFVGGPVWSMEWCPTPDGSSTSQFVAIYCNNGMDDRHKHYALHTEPALLQIWKLGNLCHDSCPSSKASFSYGIALDYGCIWDMKWCPSGAWEIFETYRKFPQVPRLGLLAAAFSNGQIAVFSLPYPESLTNYKKSHYKGSGNEDQMICKVQCTALLEVGSFQANNNSPCGQCLCIDWVPIKDHQFVGAGFFDGTVALWSLTTKSPLLKIRTSGGSITIFPYHSFLAHDHAVRFLTWCKASSDFILTASEDRKLKFWDLRRTYEPAVAVKRNLSTEVSWLLHWCGISVAQENCFAAYGLSGIHYVEAGYLGFKPYFVAPRRGTVWSLSGSDWLNTCASGDNTGELLMMVLPNITSNPNNVKRPSERRFPVYKADLIEYGRSDKDSLNVEAEANSETNSAVPLCQPQLYNEAIEKYCVLFDDTDMRTFKNFNRREPMKRMYTTESKGSIFVDRMPLDSIYKVRFSPNIDSHNWLLSAGQAGLVRGHCLLGMNSSVVNKLIRESNAQFCAMYQSEGNGFCEMPVKSVKHSIDTIIEVQ</sequence>
<organism evidence="14 15">
    <name type="scientific">Erpetoichthys calabaricus</name>
    <name type="common">Rope fish</name>
    <name type="synonym">Calamoichthys calabaricus</name>
    <dbReference type="NCBI Taxonomy" id="27687"/>
    <lineage>
        <taxon>Eukaryota</taxon>
        <taxon>Metazoa</taxon>
        <taxon>Chordata</taxon>
        <taxon>Craniata</taxon>
        <taxon>Vertebrata</taxon>
        <taxon>Euteleostomi</taxon>
        <taxon>Actinopterygii</taxon>
        <taxon>Polypteriformes</taxon>
        <taxon>Polypteridae</taxon>
        <taxon>Erpetoichthys</taxon>
    </lineage>
</organism>
<dbReference type="InterPro" id="IPR036322">
    <property type="entry name" value="WD40_repeat_dom_sf"/>
</dbReference>
<evidence type="ECO:0000256" key="4">
    <source>
        <dbReference type="ARBA" id="ARBA00022737"/>
    </source>
</evidence>
<dbReference type="SMART" id="SM00320">
    <property type="entry name" value="WD40"/>
    <property type="match status" value="4"/>
</dbReference>
<evidence type="ECO:0000256" key="13">
    <source>
        <dbReference type="SAM" id="MobiDB-lite"/>
    </source>
</evidence>
<dbReference type="PANTHER" id="PTHR15052:SF2">
    <property type="entry name" value="GENERAL TRANSCRIPTION FACTOR 3C POLYPEPTIDE 2"/>
    <property type="match status" value="1"/>
</dbReference>
<evidence type="ECO:0000313" key="14">
    <source>
        <dbReference type="Ensembl" id="ENSECRP00000008994.1"/>
    </source>
</evidence>
<dbReference type="InterPro" id="IPR015943">
    <property type="entry name" value="WD40/YVTN_repeat-like_dom_sf"/>
</dbReference>
<keyword evidence="6" id="KW-0539">Nucleus</keyword>
<dbReference type="Ensembl" id="ENSECRT00000009142.1">
    <property type="protein sequence ID" value="ENSECRP00000008994.1"/>
    <property type="gene ID" value="ENSECRG00000006037.1"/>
</dbReference>
<feature type="compositionally biased region" description="Acidic residues" evidence="13">
    <location>
        <begin position="303"/>
        <end position="321"/>
    </location>
</feature>
<comment type="function">
    <text evidence="7">Required for RNA polymerase III-mediated transcription. Component of TFIIIC that initiates transcription complex assembly on tRNA and is required for transcription of 5S rRNA and other stable nuclear and cytoplasmic RNAs. May play a direct role in stabilizing interactions of TFIIIC2 with TFIIIC1.</text>
</comment>
<reference evidence="14" key="3">
    <citation type="submission" date="2025-09" db="UniProtKB">
        <authorList>
            <consortium name="Ensembl"/>
        </authorList>
    </citation>
    <scope>IDENTIFICATION</scope>
</reference>
<evidence type="ECO:0000256" key="2">
    <source>
        <dbReference type="ARBA" id="ARBA00022553"/>
    </source>
</evidence>
<evidence type="ECO:0000313" key="15">
    <source>
        <dbReference type="Proteomes" id="UP000694620"/>
    </source>
</evidence>
<evidence type="ECO:0000256" key="9">
    <source>
        <dbReference type="ARBA" id="ARBA00069550"/>
    </source>
</evidence>
<name>A0A8C4X6T6_ERPCA</name>
<reference evidence="14" key="2">
    <citation type="submission" date="2025-08" db="UniProtKB">
        <authorList>
            <consortium name="Ensembl"/>
        </authorList>
    </citation>
    <scope>IDENTIFICATION</scope>
</reference>
<dbReference type="PROSITE" id="PS00678">
    <property type="entry name" value="WD_REPEATS_1"/>
    <property type="match status" value="1"/>
</dbReference>
<feature type="region of interest" description="Disordered" evidence="13">
    <location>
        <begin position="1"/>
        <end position="86"/>
    </location>
</feature>
<evidence type="ECO:0000256" key="6">
    <source>
        <dbReference type="ARBA" id="ARBA00023242"/>
    </source>
</evidence>
<dbReference type="OrthoDB" id="4703at2759"/>
<dbReference type="PROSITE" id="PS50082">
    <property type="entry name" value="WD_REPEATS_2"/>
    <property type="match status" value="1"/>
</dbReference>
<evidence type="ECO:0000256" key="1">
    <source>
        <dbReference type="ARBA" id="ARBA00004123"/>
    </source>
</evidence>
<evidence type="ECO:0000256" key="10">
    <source>
        <dbReference type="ARBA" id="ARBA00077594"/>
    </source>
</evidence>
<feature type="compositionally biased region" description="Low complexity" evidence="13">
    <location>
        <begin position="124"/>
        <end position="137"/>
    </location>
</feature>
<dbReference type="Gene3D" id="2.130.10.10">
    <property type="entry name" value="YVTN repeat-like/Quinoprotein amine dehydrogenase"/>
    <property type="match status" value="1"/>
</dbReference>
<dbReference type="GO" id="GO:0006383">
    <property type="term" value="P:transcription by RNA polymerase III"/>
    <property type="evidence" value="ECO:0007669"/>
    <property type="project" value="TreeGrafter"/>
</dbReference>
<dbReference type="GeneTree" id="ENSGT00390000018632"/>
<feature type="compositionally biased region" description="Polar residues" evidence="13">
    <location>
        <begin position="33"/>
        <end position="50"/>
    </location>
</feature>
<evidence type="ECO:0000256" key="8">
    <source>
        <dbReference type="ARBA" id="ARBA00063334"/>
    </source>
</evidence>
<accession>A0A8C4X6T6</accession>
<dbReference type="PROSITE" id="PS50294">
    <property type="entry name" value="WD_REPEATS_REGION"/>
    <property type="match status" value="1"/>
</dbReference>
<keyword evidence="2" id="KW-0597">Phosphoprotein</keyword>
<dbReference type="InterPro" id="IPR001680">
    <property type="entry name" value="WD40_rpt"/>
</dbReference>
<keyword evidence="4" id="KW-0677">Repeat</keyword>
<dbReference type="RefSeq" id="XP_028652619.1">
    <property type="nucleotide sequence ID" value="XM_028796786.2"/>
</dbReference>
<evidence type="ECO:0000256" key="3">
    <source>
        <dbReference type="ARBA" id="ARBA00022574"/>
    </source>
</evidence>